<evidence type="ECO:0000313" key="1">
    <source>
        <dbReference type="EMBL" id="MPC79267.1"/>
    </source>
</evidence>
<dbReference type="EMBL" id="VSRR010050676">
    <property type="protein sequence ID" value="MPC79267.1"/>
    <property type="molecule type" value="Genomic_DNA"/>
</dbReference>
<comment type="caution">
    <text evidence="1">The sequence shown here is derived from an EMBL/GenBank/DDBJ whole genome shotgun (WGS) entry which is preliminary data.</text>
</comment>
<organism evidence="1 2">
    <name type="scientific">Portunus trituberculatus</name>
    <name type="common">Swimming crab</name>
    <name type="synonym">Neptunus trituberculatus</name>
    <dbReference type="NCBI Taxonomy" id="210409"/>
    <lineage>
        <taxon>Eukaryota</taxon>
        <taxon>Metazoa</taxon>
        <taxon>Ecdysozoa</taxon>
        <taxon>Arthropoda</taxon>
        <taxon>Crustacea</taxon>
        <taxon>Multicrustacea</taxon>
        <taxon>Malacostraca</taxon>
        <taxon>Eumalacostraca</taxon>
        <taxon>Eucarida</taxon>
        <taxon>Decapoda</taxon>
        <taxon>Pleocyemata</taxon>
        <taxon>Brachyura</taxon>
        <taxon>Eubrachyura</taxon>
        <taxon>Portunoidea</taxon>
        <taxon>Portunidae</taxon>
        <taxon>Portuninae</taxon>
        <taxon>Portunus</taxon>
    </lineage>
</organism>
<dbReference type="AlphaFoldDB" id="A0A5B7ICK9"/>
<protein>
    <submittedName>
        <fullName evidence="1">Uncharacterized protein</fullName>
    </submittedName>
</protein>
<evidence type="ECO:0000313" key="2">
    <source>
        <dbReference type="Proteomes" id="UP000324222"/>
    </source>
</evidence>
<reference evidence="1 2" key="1">
    <citation type="submission" date="2019-05" db="EMBL/GenBank/DDBJ databases">
        <title>Another draft genome of Portunus trituberculatus and its Hox gene families provides insights of decapod evolution.</title>
        <authorList>
            <person name="Jeong J.-H."/>
            <person name="Song I."/>
            <person name="Kim S."/>
            <person name="Choi T."/>
            <person name="Kim D."/>
            <person name="Ryu S."/>
            <person name="Kim W."/>
        </authorList>
    </citation>
    <scope>NUCLEOTIDE SEQUENCE [LARGE SCALE GENOMIC DNA]</scope>
    <source>
        <tissue evidence="1">Muscle</tissue>
    </source>
</reference>
<proteinExistence type="predicted"/>
<gene>
    <name evidence="1" type="ORF">E2C01_073784</name>
</gene>
<dbReference type="Proteomes" id="UP000324222">
    <property type="component" value="Unassembled WGS sequence"/>
</dbReference>
<name>A0A5B7ICK9_PORTR</name>
<accession>A0A5B7ICK9</accession>
<keyword evidence="2" id="KW-1185">Reference proteome</keyword>
<sequence>MGRSPRCPAFAPSTCGATRSRRMACLETSLRWTTSPCWTSPRTSSMKYPRDWRKQSLSWY</sequence>